<feature type="region of interest" description="Disordered" evidence="5">
    <location>
        <begin position="436"/>
        <end position="525"/>
    </location>
</feature>
<feature type="compositionally biased region" description="Low complexity" evidence="5">
    <location>
        <begin position="997"/>
        <end position="1022"/>
    </location>
</feature>
<dbReference type="InterPro" id="IPR015943">
    <property type="entry name" value="WD40/YVTN_repeat-like_dom_sf"/>
</dbReference>
<reference evidence="7" key="1">
    <citation type="journal article" date="2021" name="New Phytol.">
        <title>Evolutionary innovations through gain and loss of genes in the ectomycorrhizal Boletales.</title>
        <authorList>
            <person name="Wu G."/>
            <person name="Miyauchi S."/>
            <person name="Morin E."/>
            <person name="Kuo A."/>
            <person name="Drula E."/>
            <person name="Varga T."/>
            <person name="Kohler A."/>
            <person name="Feng B."/>
            <person name="Cao Y."/>
            <person name="Lipzen A."/>
            <person name="Daum C."/>
            <person name="Hundley H."/>
            <person name="Pangilinan J."/>
            <person name="Johnson J."/>
            <person name="Barry K."/>
            <person name="LaButti K."/>
            <person name="Ng V."/>
            <person name="Ahrendt S."/>
            <person name="Min B."/>
            <person name="Choi I.G."/>
            <person name="Park H."/>
            <person name="Plett J.M."/>
            <person name="Magnuson J."/>
            <person name="Spatafora J.W."/>
            <person name="Nagy L.G."/>
            <person name="Henrissat B."/>
            <person name="Grigoriev I.V."/>
            <person name="Yang Z.L."/>
            <person name="Xu J."/>
            <person name="Martin F.M."/>
        </authorList>
    </citation>
    <scope>NUCLEOTIDE SEQUENCE</scope>
    <source>
        <strain evidence="7">KKN 215</strain>
    </source>
</reference>
<dbReference type="Gene3D" id="2.130.10.10">
    <property type="entry name" value="YVTN repeat-like/Quinoprotein amine dehydrogenase"/>
    <property type="match status" value="1"/>
</dbReference>
<dbReference type="SUPFAM" id="SSF117289">
    <property type="entry name" value="Nucleoporin domain"/>
    <property type="match status" value="1"/>
</dbReference>
<evidence type="ECO:0000256" key="1">
    <source>
        <dbReference type="ARBA" id="ARBA00004123"/>
    </source>
</evidence>
<feature type="compositionally biased region" description="Low complexity" evidence="5">
    <location>
        <begin position="912"/>
        <end position="941"/>
    </location>
</feature>
<evidence type="ECO:0000256" key="4">
    <source>
        <dbReference type="SAM" id="Coils"/>
    </source>
</evidence>
<evidence type="ECO:0000313" key="8">
    <source>
        <dbReference type="Proteomes" id="UP000813824"/>
    </source>
</evidence>
<feature type="compositionally biased region" description="Gly residues" evidence="5">
    <location>
        <begin position="664"/>
        <end position="682"/>
    </location>
</feature>
<dbReference type="EMBL" id="JAEVFJ010000026">
    <property type="protein sequence ID" value="KAH8094446.1"/>
    <property type="molecule type" value="Genomic_DNA"/>
</dbReference>
<feature type="compositionally biased region" description="Low complexity" evidence="5">
    <location>
        <begin position="701"/>
        <end position="718"/>
    </location>
</feature>
<proteinExistence type="predicted"/>
<keyword evidence="3" id="KW-0539">Nucleus</keyword>
<dbReference type="OrthoDB" id="248320at2759"/>
<feature type="region of interest" description="Disordered" evidence="5">
    <location>
        <begin position="1882"/>
        <end position="1962"/>
    </location>
</feature>
<feature type="compositionally biased region" description="Polar residues" evidence="5">
    <location>
        <begin position="720"/>
        <end position="741"/>
    </location>
</feature>
<evidence type="ECO:0000256" key="5">
    <source>
        <dbReference type="SAM" id="MobiDB-lite"/>
    </source>
</evidence>
<feature type="region of interest" description="Disordered" evidence="5">
    <location>
        <begin position="1850"/>
        <end position="1870"/>
    </location>
</feature>
<accession>A0A8K0XN95</accession>
<feature type="region of interest" description="Disordered" evidence="5">
    <location>
        <begin position="1"/>
        <end position="21"/>
    </location>
</feature>
<evidence type="ECO:0000259" key="6">
    <source>
        <dbReference type="Pfam" id="PF16755"/>
    </source>
</evidence>
<feature type="compositionally biased region" description="Polar residues" evidence="5">
    <location>
        <begin position="577"/>
        <end position="595"/>
    </location>
</feature>
<organism evidence="7 8">
    <name type="scientific">Cristinia sonorae</name>
    <dbReference type="NCBI Taxonomy" id="1940300"/>
    <lineage>
        <taxon>Eukaryota</taxon>
        <taxon>Fungi</taxon>
        <taxon>Dikarya</taxon>
        <taxon>Basidiomycota</taxon>
        <taxon>Agaricomycotina</taxon>
        <taxon>Agaricomycetes</taxon>
        <taxon>Agaricomycetidae</taxon>
        <taxon>Agaricales</taxon>
        <taxon>Pleurotineae</taxon>
        <taxon>Stephanosporaceae</taxon>
        <taxon>Cristinia</taxon>
    </lineage>
</organism>
<feature type="compositionally biased region" description="Polar residues" evidence="5">
    <location>
        <begin position="1371"/>
        <end position="1388"/>
    </location>
</feature>
<feature type="coiled-coil region" evidence="4">
    <location>
        <begin position="1699"/>
        <end position="1726"/>
    </location>
</feature>
<protein>
    <recommendedName>
        <fullName evidence="6">Nucleoporin Nup159/Nup146 N-terminal domain-containing protein</fullName>
    </recommendedName>
</protein>
<dbReference type="GO" id="GO:0005634">
    <property type="term" value="C:nucleus"/>
    <property type="evidence" value="ECO:0007669"/>
    <property type="project" value="UniProtKB-SubCell"/>
</dbReference>
<evidence type="ECO:0000256" key="3">
    <source>
        <dbReference type="ARBA" id="ARBA00023242"/>
    </source>
</evidence>
<comment type="subcellular location">
    <subcellularLocation>
        <location evidence="1">Nucleus</location>
    </subcellularLocation>
</comment>
<feature type="region of interest" description="Disordered" evidence="5">
    <location>
        <begin position="773"/>
        <end position="966"/>
    </location>
</feature>
<feature type="compositionally biased region" description="Low complexity" evidence="5">
    <location>
        <begin position="1532"/>
        <end position="1543"/>
    </location>
</feature>
<feature type="compositionally biased region" description="Polar residues" evidence="5">
    <location>
        <begin position="1859"/>
        <end position="1870"/>
    </location>
</feature>
<dbReference type="InterPro" id="IPR039462">
    <property type="entry name" value="Nup159/Nup146_N"/>
</dbReference>
<keyword evidence="2" id="KW-0813">Transport</keyword>
<feature type="compositionally biased region" description="Pro residues" evidence="5">
    <location>
        <begin position="1402"/>
        <end position="1413"/>
    </location>
</feature>
<feature type="region of interest" description="Disordered" evidence="5">
    <location>
        <begin position="663"/>
        <end position="742"/>
    </location>
</feature>
<feature type="compositionally biased region" description="Polar residues" evidence="5">
    <location>
        <begin position="446"/>
        <end position="465"/>
    </location>
</feature>
<feature type="compositionally biased region" description="Low complexity" evidence="5">
    <location>
        <begin position="1159"/>
        <end position="1170"/>
    </location>
</feature>
<feature type="compositionally biased region" description="Low complexity" evidence="5">
    <location>
        <begin position="1492"/>
        <end position="1507"/>
    </location>
</feature>
<feature type="region of interest" description="Disordered" evidence="5">
    <location>
        <begin position="996"/>
        <end position="1057"/>
    </location>
</feature>
<evidence type="ECO:0000256" key="2">
    <source>
        <dbReference type="ARBA" id="ARBA00022448"/>
    </source>
</evidence>
<gene>
    <name evidence="7" type="ORF">BXZ70DRAFT_947463</name>
</gene>
<feature type="compositionally biased region" description="Low complexity" evidence="5">
    <location>
        <begin position="1285"/>
        <end position="1303"/>
    </location>
</feature>
<feature type="compositionally biased region" description="Low complexity" evidence="5">
    <location>
        <begin position="683"/>
        <end position="692"/>
    </location>
</feature>
<feature type="compositionally biased region" description="Polar residues" evidence="5">
    <location>
        <begin position="471"/>
        <end position="482"/>
    </location>
</feature>
<feature type="compositionally biased region" description="Acidic residues" evidence="5">
    <location>
        <begin position="1132"/>
        <end position="1158"/>
    </location>
</feature>
<feature type="compositionally biased region" description="Low complexity" evidence="5">
    <location>
        <begin position="844"/>
        <end position="853"/>
    </location>
</feature>
<feature type="compositionally biased region" description="Gly residues" evidence="5">
    <location>
        <begin position="597"/>
        <end position="608"/>
    </location>
</feature>
<name>A0A8K0XN95_9AGAR</name>
<keyword evidence="8" id="KW-1185">Reference proteome</keyword>
<comment type="caution">
    <text evidence="7">The sequence shown here is derived from an EMBL/GenBank/DDBJ whole genome shotgun (WGS) entry which is preliminary data.</text>
</comment>
<keyword evidence="4" id="KW-0175">Coiled coil</keyword>
<evidence type="ECO:0000313" key="7">
    <source>
        <dbReference type="EMBL" id="KAH8094446.1"/>
    </source>
</evidence>
<feature type="compositionally biased region" description="Polar residues" evidence="5">
    <location>
        <begin position="1941"/>
        <end position="1955"/>
    </location>
</feature>
<feature type="domain" description="Nucleoporin Nup159/Nup146 N-terminal" evidence="6">
    <location>
        <begin position="55"/>
        <end position="396"/>
    </location>
</feature>
<dbReference type="Pfam" id="PF16755">
    <property type="entry name" value="Beta-prop_NUP159_NUP214"/>
    <property type="match status" value="1"/>
</dbReference>
<feature type="compositionally biased region" description="Polar residues" evidence="5">
    <location>
        <begin position="1882"/>
        <end position="1906"/>
    </location>
</feature>
<feature type="compositionally biased region" description="Polar residues" evidence="5">
    <location>
        <begin position="1217"/>
        <end position="1228"/>
    </location>
</feature>
<feature type="compositionally biased region" description="Low complexity" evidence="5">
    <location>
        <begin position="810"/>
        <end position="824"/>
    </location>
</feature>
<feature type="compositionally biased region" description="Low complexity" evidence="5">
    <location>
        <begin position="1336"/>
        <end position="1370"/>
    </location>
</feature>
<feature type="region of interest" description="Disordered" evidence="5">
    <location>
        <begin position="1090"/>
        <end position="1557"/>
    </location>
</feature>
<feature type="compositionally biased region" description="Low complexity" evidence="5">
    <location>
        <begin position="1090"/>
        <end position="1109"/>
    </location>
</feature>
<feature type="compositionally biased region" description="Pro residues" evidence="5">
    <location>
        <begin position="1461"/>
        <end position="1471"/>
    </location>
</feature>
<feature type="region of interest" description="Disordered" evidence="5">
    <location>
        <begin position="1770"/>
        <end position="1807"/>
    </location>
</feature>
<feature type="compositionally biased region" description="Acidic residues" evidence="5">
    <location>
        <begin position="1171"/>
        <end position="1194"/>
    </location>
</feature>
<feature type="compositionally biased region" description="Polar residues" evidence="5">
    <location>
        <begin position="1023"/>
        <end position="1036"/>
    </location>
</feature>
<dbReference type="Proteomes" id="UP000813824">
    <property type="component" value="Unassembled WGS sequence"/>
</dbReference>
<feature type="region of interest" description="Disordered" evidence="5">
    <location>
        <begin position="545"/>
        <end position="644"/>
    </location>
</feature>
<sequence length="1978" mass="202330">MNFTTLRPLPPPQVQQVSKEGEEKDAEYLLLRLLNKRSRVRVSPKPLPLEKGRSILFAVANETKLFAAVTANEAGQFGLSVSPLSSLRSAFATTPPAEGAIPLTPQRSTALPGSPTAITFAFHGQRILLGLKDGQILMYDAAALDSPLHVFPAPTSAAPRDILPNPEGIPELAAVMYDTDGSAGTPAVQVLDVQQKQSVGGWFNGGSPETTPTAISWSPKGKQLALGLLSGDIVTFSPTDAATIKTFVPRPTALPNQSLISLSWLSNSDFHAIYVPSAPLTAESPQTHLILSIDSKANTCTVVKISAPCSPYPGLCIPGSFSTVLRQWSPTKFLIFVGDSSSSDIGLIGAESTGSDLWSKLNLEETSTPTVPLDEDMSDTVLMGLAVDLSGTEPFSYKTVSGEDAEAPPPPVLLAYASDGTVVGWHVVNTGNNPYPGMMAAPSPTPVSQSGSMDSMKSNPETTPSQAPPSVFSQPSSFGQTTGATSAFGQSSFSQTSTSAFGQGSFGQPSAFGQPSLGGASTSTFGQSSFGGAPKAGFGAFASGGPSAWGSSGPSAFSSNALAPSTSTQSTASPMAVSNSTSGEEPMASDNNMSDTGLGGLSLGGGDGMDVTRPNTGRGTDSVFGAAQPPKPAEEAKPTSSFGAFSGLKPAVGFGASNTSTGAFGSGGAFSSGSSTFGGSGSAFGSTPSTSGPAATDTTKPASGFGTTGFGATSSGPAFGQSSFGQTSFGKPSLGQASFGTTGFGAKPAAPSAFSSTGGGFSAFASGGTSGFGISKDASAGAKPVWAATSAEKKPEASSGLGSTTGGGFSAFAQGGSSAFGAPKTTPPEEHKKPQASGSGFGGFAPSSPSPFGLPNKPSDVTPKVEGAAEPSTSQSPFGGVGSSVFGSSLPPKPPTTLDRDPERSTTPPTPSSDAPALSTPSSPVPVAATPTKDATKTPIASPFSNSPFKSSTPGPSTGAFSNLVSNPVGFSKLDSGFGAFGGVINTSSPFFNAQKPTGTASPFGGGASTTASTTPKSTFGTQTTSTSAFGQTTPASAFGKATPVSAFGAPSPLGGTSGSVFGKPAFTTTPTTTPPATKVVTSAFSAFSTTPSGFSAFSGGGESSKSFSDLLRQSKDSPEPVKTSSKAPAQQEEEPLEYGDDEEQEQDEDGEGDEDETSSFLSQSFSDQSVPEEEDQEEPEEPEPEEPEPDELSESPGETPRPDLPSDQEEEEAVSANVSTPSIQLTSPSPPATPDKGKGKAREVSTTPPGSPVGQSSSSAQSASFVAAPIPVTPGTGPFGVGLGRPSTRPSRSSPLASAPISGDDEEATSTPKLSADKAVTQVPSPEPSSGDDASPLTTRSKTPPSLSSTTPPPKLGVFSVPSSGPSSSATPQQVGASPSPESTSKGSIFAGSFTGFSPKVPSPSTTPPVVTPPTKASIFPGGFSGFGQKPVSPSPPLATQGSVFTPPPDKSRSTTPPTGIFPPKLPPTPSATGLFGGGNGFALPTKPANTPSIFTPSSFPSATPASTPPLSLPTGLNFGQKAGPVPPSQATPSSSTQVQASRAVPQAAPPAEPQEQLDGMQKAYLAMYNLAEQELKNIKLMADDAAKRRAEYGKPMKISRTKDDLGDANKWAIGDVHEFARIMKSLEKDVAELKEIKGGHVKSIRELESSLLRATTRKEEIIRFDKASTDAEFAKLLKSRTLGPEHLETQTQLRRQIRVIRDRVQTLEDHLQAAKKRLNQFKTGKPAVRAPSLDTINRTYRNIDLAISQQAHDVAQLSTRVSKLKIDERRKSTSLAKSKGERRMPEDSIFAPSGRSKSTPPRDVTPNVAATTAAALNAERAAQKLKKALLSVRREPLLNTQAADARSVPVDFKTPHKPSTGSEAGPSTLSFNLDNISFPTLGQTPAAQTSSWTLPPFDINQSPDSPSPAEPAHARHRVHSGGSKYHQRAVPLKKAPGTPVTQGAPSASPSPVTTFDWGPLPGVKPKSTISVFDIGK</sequence>
<feature type="compositionally biased region" description="Low complexity" evidence="5">
    <location>
        <begin position="545"/>
        <end position="576"/>
    </location>
</feature>
<feature type="compositionally biased region" description="Low complexity" evidence="5">
    <location>
        <begin position="483"/>
        <end position="503"/>
    </location>
</feature>
<feature type="compositionally biased region" description="Polar residues" evidence="5">
    <location>
        <begin position="943"/>
        <end position="966"/>
    </location>
</feature>
<feature type="compositionally biased region" description="Low complexity" evidence="5">
    <location>
        <begin position="1246"/>
        <end position="1277"/>
    </location>
</feature>